<evidence type="ECO:0000313" key="3">
    <source>
        <dbReference type="Proteomes" id="UP000294558"/>
    </source>
</evidence>
<proteinExistence type="predicted"/>
<dbReference type="PANTHER" id="PTHR21666:SF270">
    <property type="entry name" value="MUREIN HYDROLASE ACTIVATOR ENVC"/>
    <property type="match status" value="1"/>
</dbReference>
<feature type="domain" description="M23ase beta-sheet core" evidence="1">
    <location>
        <begin position="68"/>
        <end position="165"/>
    </location>
</feature>
<reference evidence="2 3" key="1">
    <citation type="submission" date="2019-03" db="EMBL/GenBank/DDBJ databases">
        <title>Sequencing the genomes of 1000 actinobacteria strains.</title>
        <authorList>
            <person name="Klenk H.-P."/>
        </authorList>
    </citation>
    <scope>NUCLEOTIDE SEQUENCE [LARGE SCALE GENOMIC DNA]</scope>
    <source>
        <strain evidence="2 3">DSM 18936</strain>
    </source>
</reference>
<accession>A0A4R7HX62</accession>
<evidence type="ECO:0000259" key="1">
    <source>
        <dbReference type="Pfam" id="PF01551"/>
    </source>
</evidence>
<dbReference type="InterPro" id="IPR050570">
    <property type="entry name" value="Cell_wall_metabolism_enzyme"/>
</dbReference>
<dbReference type="Proteomes" id="UP000294558">
    <property type="component" value="Unassembled WGS sequence"/>
</dbReference>
<dbReference type="InterPro" id="IPR016047">
    <property type="entry name" value="M23ase_b-sheet_dom"/>
</dbReference>
<protein>
    <submittedName>
        <fullName evidence="2">Peptidase M23-like protein</fullName>
    </submittedName>
</protein>
<dbReference type="CDD" id="cd12797">
    <property type="entry name" value="M23_peptidase"/>
    <property type="match status" value="1"/>
</dbReference>
<dbReference type="GO" id="GO:0004222">
    <property type="term" value="F:metalloendopeptidase activity"/>
    <property type="evidence" value="ECO:0007669"/>
    <property type="project" value="TreeGrafter"/>
</dbReference>
<dbReference type="SUPFAM" id="SSF51261">
    <property type="entry name" value="Duplicated hybrid motif"/>
    <property type="match status" value="1"/>
</dbReference>
<dbReference type="Pfam" id="PF01551">
    <property type="entry name" value="Peptidase_M23"/>
    <property type="match status" value="1"/>
</dbReference>
<keyword evidence="3" id="KW-1185">Reference proteome</keyword>
<dbReference type="Gene3D" id="2.70.70.10">
    <property type="entry name" value="Glucose Permease (Domain IIA)"/>
    <property type="match status" value="1"/>
</dbReference>
<name>A0A4R7HX62_9ACTN</name>
<sequence length="192" mass="20031">MAAVTFLATASVGSAAALGGITDAGEVDSAAERVITTGEGLLFPIEPSPMCEVLNNFGGHSKAQGAGQHDGVDIGAMEGQEVYAVADGVLEIQHTDPDTSAGLGWRLWVDNPIDGPVQYRYYHLAGFADGLEEGSVVTKGQVIGYVGDTGNASPGGWHLHFEVRPGPKQRYGSPEPVDPVPLLDIPTICNVY</sequence>
<organism evidence="2 3">
    <name type="scientific">Ilumatobacter fluminis</name>
    <dbReference type="NCBI Taxonomy" id="467091"/>
    <lineage>
        <taxon>Bacteria</taxon>
        <taxon>Bacillati</taxon>
        <taxon>Actinomycetota</taxon>
        <taxon>Acidimicrobiia</taxon>
        <taxon>Acidimicrobiales</taxon>
        <taxon>Ilumatobacteraceae</taxon>
        <taxon>Ilumatobacter</taxon>
    </lineage>
</organism>
<comment type="caution">
    <text evidence="2">The sequence shown here is derived from an EMBL/GenBank/DDBJ whole genome shotgun (WGS) entry which is preliminary data.</text>
</comment>
<dbReference type="EMBL" id="SOAU01000001">
    <property type="protein sequence ID" value="TDT15164.1"/>
    <property type="molecule type" value="Genomic_DNA"/>
</dbReference>
<dbReference type="RefSeq" id="WP_166657359.1">
    <property type="nucleotide sequence ID" value="NZ_SOAU01000001.1"/>
</dbReference>
<dbReference type="PANTHER" id="PTHR21666">
    <property type="entry name" value="PEPTIDASE-RELATED"/>
    <property type="match status" value="1"/>
</dbReference>
<evidence type="ECO:0000313" key="2">
    <source>
        <dbReference type="EMBL" id="TDT15164.1"/>
    </source>
</evidence>
<dbReference type="AlphaFoldDB" id="A0A4R7HX62"/>
<gene>
    <name evidence="2" type="ORF">BDK89_0726</name>
</gene>
<dbReference type="InterPro" id="IPR011055">
    <property type="entry name" value="Dup_hybrid_motif"/>
</dbReference>